<dbReference type="Pfam" id="PF00630">
    <property type="entry name" value="Filamin"/>
    <property type="match status" value="1"/>
</dbReference>
<dbReference type="InterPro" id="IPR013783">
    <property type="entry name" value="Ig-like_fold"/>
</dbReference>
<sequence length="640" mass="63677">MTLFAGPAGTSSITPSTTTTNGSGQATFTVNGTLAGSVTYHAQIFANGTTANSGSVFVTFTGVRSPAHSSASVPAGTVGAITTVTVQVKDSSGVGVAGAAGALTAALTGANAGVPLSGITDQGGGAYTFTYVPTMAGTDDIEIKLDGTAIAGSPYQSAVTAPTLVLAPAAGTLPGGTVGSVYSQAISATGGTAPYTYAATGLPAGLAIDPSTGAVSGTPTAAGSYPVTVTVTDAHGATGTAAYTIVIALPAPPIAADSTSASVPANTTTEAGQNVSINLSSLVTGEYDDIRIISQPQHGRVTISRTLAVRGGGGVFAMAAAALSLLQVPSQVLAVYTPDADYQGSDRFQFAAVGPGGTSTPATVVIQVVARKPTARSHTASTTDGKTVGIELTDGATDGPFRGAEILAVSPAEQASAVLVAGGVDAARTFRLDVTPQARFEGAIRIVYTLRNAFGSSAPATVTVNVARRPDPSADPVVQAISDAQAETTRRFARAQLTNVMQRVENLHGTCRRSTNALKIAASADGIFPDGEVERGGTMPTAVANNLGATAGEPDALDQFTSDADCQKVAVWTGGTIDVGTRSAATGRAKISATTTGVSAGVDARLSDTVTLGSGLVDQSQKRTVAARARAEKKTVGHRS</sequence>
<dbReference type="RefSeq" id="WP_367768023.1">
    <property type="nucleotide sequence ID" value="NZ_JBFNXR010000012.1"/>
</dbReference>
<dbReference type="SUPFAM" id="SSF81296">
    <property type="entry name" value="E set domains"/>
    <property type="match status" value="1"/>
</dbReference>
<dbReference type="Pfam" id="PF05345">
    <property type="entry name" value="He_PIG"/>
    <property type="match status" value="1"/>
</dbReference>
<feature type="region of interest" description="Disordered" evidence="1">
    <location>
        <begin position="1"/>
        <end position="24"/>
    </location>
</feature>
<keyword evidence="4" id="KW-1185">Reference proteome</keyword>
<dbReference type="InterPro" id="IPR003344">
    <property type="entry name" value="Big_1_dom"/>
</dbReference>
<dbReference type="PROSITE" id="PS51127">
    <property type="entry name" value="BIG1"/>
    <property type="match status" value="2"/>
</dbReference>
<accession>A0ABV3R7R6</accession>
<protein>
    <submittedName>
        <fullName evidence="3">Ig domain-containing protein</fullName>
    </submittedName>
</protein>
<dbReference type="InterPro" id="IPR017868">
    <property type="entry name" value="Filamin/ABP280_repeat-like"/>
</dbReference>
<gene>
    <name evidence="3" type="ORF">ABUH87_00990</name>
</gene>
<feature type="domain" description="Big-1" evidence="2">
    <location>
        <begin position="1"/>
        <end position="61"/>
    </location>
</feature>
<dbReference type="SMART" id="SM00557">
    <property type="entry name" value="IG_FLMN"/>
    <property type="match status" value="1"/>
</dbReference>
<dbReference type="Pfam" id="PF17963">
    <property type="entry name" value="Big_9"/>
    <property type="match status" value="1"/>
</dbReference>
<comment type="caution">
    <text evidence="3">The sequence shown here is derived from an EMBL/GenBank/DDBJ whole genome shotgun (WGS) entry which is preliminary data.</text>
</comment>
<dbReference type="PANTHER" id="PTHR37494">
    <property type="entry name" value="HEMAGGLUTININ"/>
    <property type="match status" value="1"/>
</dbReference>
<dbReference type="Proteomes" id="UP001556118">
    <property type="component" value="Unassembled WGS sequence"/>
</dbReference>
<evidence type="ECO:0000313" key="3">
    <source>
        <dbReference type="EMBL" id="MEW9853769.1"/>
    </source>
</evidence>
<organism evidence="3 4">
    <name type="scientific">Novosphingobium rhizovicinum</name>
    <dbReference type="NCBI Taxonomy" id="3228928"/>
    <lineage>
        <taxon>Bacteria</taxon>
        <taxon>Pseudomonadati</taxon>
        <taxon>Pseudomonadota</taxon>
        <taxon>Alphaproteobacteria</taxon>
        <taxon>Sphingomonadales</taxon>
        <taxon>Sphingomonadaceae</taxon>
        <taxon>Novosphingobium</taxon>
    </lineage>
</organism>
<evidence type="ECO:0000313" key="4">
    <source>
        <dbReference type="Proteomes" id="UP001556118"/>
    </source>
</evidence>
<dbReference type="InterPro" id="IPR014756">
    <property type="entry name" value="Ig_E-set"/>
</dbReference>
<dbReference type="EMBL" id="JBFNXR010000012">
    <property type="protein sequence ID" value="MEW9853769.1"/>
    <property type="molecule type" value="Genomic_DNA"/>
</dbReference>
<feature type="domain" description="Big-1" evidence="2">
    <location>
        <begin position="63"/>
        <end position="167"/>
    </location>
</feature>
<dbReference type="SUPFAM" id="SSF49313">
    <property type="entry name" value="Cadherin-like"/>
    <property type="match status" value="1"/>
</dbReference>
<evidence type="ECO:0000259" key="2">
    <source>
        <dbReference type="PROSITE" id="PS51127"/>
    </source>
</evidence>
<reference evidence="3 4" key="1">
    <citation type="submission" date="2024-06" db="EMBL/GenBank/DDBJ databases">
        <title>Novosphingobium rhizovicinus M1R2S20.</title>
        <authorList>
            <person name="Sun J.-Q."/>
        </authorList>
    </citation>
    <scope>NUCLEOTIDE SEQUENCE [LARGE SCALE GENOMIC DNA]</scope>
    <source>
        <strain evidence="3 4">M1R2S20</strain>
    </source>
</reference>
<evidence type="ECO:0000256" key="1">
    <source>
        <dbReference type="SAM" id="MobiDB-lite"/>
    </source>
</evidence>
<dbReference type="PANTHER" id="PTHR37494:SF1">
    <property type="entry name" value="STAPHYLOCOCCUS AUREUS SURFACE PROTEIN A"/>
    <property type="match status" value="1"/>
</dbReference>
<dbReference type="InterPro" id="IPR001298">
    <property type="entry name" value="Filamin/ABP280_rpt"/>
</dbReference>
<dbReference type="InterPro" id="IPR015919">
    <property type="entry name" value="Cadherin-like_sf"/>
</dbReference>
<proteinExistence type="predicted"/>
<name>A0ABV3R7R6_9SPHN</name>
<dbReference type="PROSITE" id="PS50194">
    <property type="entry name" value="FILAMIN_REPEAT"/>
    <property type="match status" value="1"/>
</dbReference>
<dbReference type="Gene3D" id="2.60.40.10">
    <property type="entry name" value="Immunoglobulins"/>
    <property type="match status" value="2"/>
</dbReference>